<evidence type="ECO:0000313" key="2">
    <source>
        <dbReference type="EMBL" id="MCI15834.1"/>
    </source>
</evidence>
<organism evidence="2 3">
    <name type="scientific">Trifolium medium</name>
    <dbReference type="NCBI Taxonomy" id="97028"/>
    <lineage>
        <taxon>Eukaryota</taxon>
        <taxon>Viridiplantae</taxon>
        <taxon>Streptophyta</taxon>
        <taxon>Embryophyta</taxon>
        <taxon>Tracheophyta</taxon>
        <taxon>Spermatophyta</taxon>
        <taxon>Magnoliopsida</taxon>
        <taxon>eudicotyledons</taxon>
        <taxon>Gunneridae</taxon>
        <taxon>Pentapetalae</taxon>
        <taxon>rosids</taxon>
        <taxon>fabids</taxon>
        <taxon>Fabales</taxon>
        <taxon>Fabaceae</taxon>
        <taxon>Papilionoideae</taxon>
        <taxon>50 kb inversion clade</taxon>
        <taxon>NPAAA clade</taxon>
        <taxon>Hologalegina</taxon>
        <taxon>IRL clade</taxon>
        <taxon>Trifolieae</taxon>
        <taxon>Trifolium</taxon>
    </lineage>
</organism>
<feature type="region of interest" description="Disordered" evidence="1">
    <location>
        <begin position="171"/>
        <end position="229"/>
    </location>
</feature>
<keyword evidence="3" id="KW-1185">Reference proteome</keyword>
<proteinExistence type="predicted"/>
<comment type="caution">
    <text evidence="2">The sequence shown here is derived from an EMBL/GenBank/DDBJ whole genome shotgun (WGS) entry which is preliminary data.</text>
</comment>
<evidence type="ECO:0000313" key="3">
    <source>
        <dbReference type="Proteomes" id="UP000265520"/>
    </source>
</evidence>
<name>A0A392PVI8_9FABA</name>
<feature type="region of interest" description="Disordered" evidence="1">
    <location>
        <begin position="83"/>
        <end position="118"/>
    </location>
</feature>
<dbReference type="Proteomes" id="UP000265520">
    <property type="component" value="Unassembled WGS sequence"/>
</dbReference>
<feature type="compositionally biased region" description="Basic and acidic residues" evidence="1">
    <location>
        <begin position="219"/>
        <end position="229"/>
    </location>
</feature>
<sequence>MEIPVFNEEDDAYWWVLCMDKYFDAMRTPEEKKMTVVAKAIKGNAILWWFCWVHHHPEANWETFSWEFLWHFKPEYRDVLSPPDEEGKLDLESEGGTSMNNTGVSYDDPTEEKPTKEVVVKKTKKVDPEGGGNGFEDQTLYSDGKCPIEISEKQIERSHYFPLSPKPLLAAPPVTIPPKPKPPDIHPDGAFPELWKTKPPWTSTVGELPKPVTLPTLRKPPDRNTSEDT</sequence>
<feature type="non-terminal residue" evidence="2">
    <location>
        <position position="229"/>
    </location>
</feature>
<dbReference type="EMBL" id="LXQA010098172">
    <property type="protein sequence ID" value="MCI15834.1"/>
    <property type="molecule type" value="Genomic_DNA"/>
</dbReference>
<accession>A0A392PVI8</accession>
<dbReference type="AlphaFoldDB" id="A0A392PVI8"/>
<evidence type="ECO:0000256" key="1">
    <source>
        <dbReference type="SAM" id="MobiDB-lite"/>
    </source>
</evidence>
<protein>
    <submittedName>
        <fullName evidence="2">Swarming motility protein ybiA</fullName>
    </submittedName>
</protein>
<feature type="compositionally biased region" description="Polar residues" evidence="1">
    <location>
        <begin position="95"/>
        <end position="104"/>
    </location>
</feature>
<reference evidence="2 3" key="1">
    <citation type="journal article" date="2018" name="Front. Plant Sci.">
        <title>Red Clover (Trifolium pratense) and Zigzag Clover (T. medium) - A Picture of Genomic Similarities and Differences.</title>
        <authorList>
            <person name="Dluhosova J."/>
            <person name="Istvanek J."/>
            <person name="Nedelnik J."/>
            <person name="Repkova J."/>
        </authorList>
    </citation>
    <scope>NUCLEOTIDE SEQUENCE [LARGE SCALE GENOMIC DNA]</scope>
    <source>
        <strain evidence="3">cv. 10/8</strain>
        <tissue evidence="2">Leaf</tissue>
    </source>
</reference>